<name>A0ABD3EZX9_9STRA</name>
<keyword evidence="1" id="KW-0732">Signal</keyword>
<evidence type="ECO:0000313" key="2">
    <source>
        <dbReference type="EMBL" id="KAL3660122.1"/>
    </source>
</evidence>
<proteinExistence type="predicted"/>
<dbReference type="Proteomes" id="UP001632037">
    <property type="component" value="Unassembled WGS sequence"/>
</dbReference>
<organism evidence="2 3">
    <name type="scientific">Phytophthora oleae</name>
    <dbReference type="NCBI Taxonomy" id="2107226"/>
    <lineage>
        <taxon>Eukaryota</taxon>
        <taxon>Sar</taxon>
        <taxon>Stramenopiles</taxon>
        <taxon>Oomycota</taxon>
        <taxon>Peronosporomycetes</taxon>
        <taxon>Peronosporales</taxon>
        <taxon>Peronosporaceae</taxon>
        <taxon>Phytophthora</taxon>
    </lineage>
</organism>
<feature type="signal peptide" evidence="1">
    <location>
        <begin position="1"/>
        <end position="17"/>
    </location>
</feature>
<evidence type="ECO:0000256" key="1">
    <source>
        <dbReference type="SAM" id="SignalP"/>
    </source>
</evidence>
<evidence type="ECO:0000313" key="3">
    <source>
        <dbReference type="Proteomes" id="UP001632037"/>
    </source>
</evidence>
<sequence length="98" mass="10946">MVFFLLVEAMQICLGNGKMNANGGVTGIWMCAAEQEMETGGTKSLYIASGAVYDQEVIGRTHLGWLHNYCAENWPSELRKKKEEKVCCLLLVFAKTIR</sequence>
<accession>A0ABD3EZX9</accession>
<dbReference type="AlphaFoldDB" id="A0ABD3EZX9"/>
<protein>
    <recommendedName>
        <fullName evidence="4">Pectate lyase</fullName>
    </recommendedName>
</protein>
<evidence type="ECO:0008006" key="4">
    <source>
        <dbReference type="Google" id="ProtNLM"/>
    </source>
</evidence>
<gene>
    <name evidence="2" type="ORF">V7S43_015043</name>
</gene>
<dbReference type="EMBL" id="JBIMZQ010000043">
    <property type="protein sequence ID" value="KAL3660122.1"/>
    <property type="molecule type" value="Genomic_DNA"/>
</dbReference>
<reference evidence="2 3" key="1">
    <citation type="submission" date="2024-09" db="EMBL/GenBank/DDBJ databases">
        <title>Genome sequencing and assembly of Phytophthora oleae, isolate VK10A, causative agent of rot of olive drupes.</title>
        <authorList>
            <person name="Conti Taguali S."/>
            <person name="Riolo M."/>
            <person name="La Spada F."/>
            <person name="Cacciola S.O."/>
            <person name="Dionisio G."/>
        </authorList>
    </citation>
    <scope>NUCLEOTIDE SEQUENCE [LARGE SCALE GENOMIC DNA]</scope>
    <source>
        <strain evidence="2 3">VK10A</strain>
    </source>
</reference>
<keyword evidence="3" id="KW-1185">Reference proteome</keyword>
<feature type="chain" id="PRO_5044761356" description="Pectate lyase" evidence="1">
    <location>
        <begin position="18"/>
        <end position="98"/>
    </location>
</feature>
<comment type="caution">
    <text evidence="2">The sequence shown here is derived from an EMBL/GenBank/DDBJ whole genome shotgun (WGS) entry which is preliminary data.</text>
</comment>